<reference evidence="1 2" key="1">
    <citation type="submission" date="2017-02" db="EMBL/GenBank/DDBJ databases">
        <title>Complete genome sequences of Mycobacterium kansasii strains isolated from rhesus macaques.</title>
        <authorList>
            <person name="Panda A."/>
            <person name="Nagaraj S."/>
            <person name="Zhao X."/>
            <person name="Tettelin H."/>
            <person name="Detolla L.J."/>
        </authorList>
    </citation>
    <scope>NUCLEOTIDE SEQUENCE [LARGE SCALE GENOMIC DNA]</scope>
    <source>
        <strain evidence="1 2">11-3813</strain>
    </source>
</reference>
<dbReference type="Proteomes" id="UP000189229">
    <property type="component" value="Unassembled WGS sequence"/>
</dbReference>
<protein>
    <submittedName>
        <fullName evidence="1">Uncharacterized protein</fullName>
    </submittedName>
</protein>
<dbReference type="EMBL" id="MVBM01000010">
    <property type="protein sequence ID" value="OOK65750.1"/>
    <property type="molecule type" value="Genomic_DNA"/>
</dbReference>
<gene>
    <name evidence="1" type="ORF">BZL30_8495</name>
</gene>
<evidence type="ECO:0000313" key="2">
    <source>
        <dbReference type="Proteomes" id="UP000189229"/>
    </source>
</evidence>
<accession>A0A1V3WFM7</accession>
<sequence>MPIGRGNDGGVRRRARRTAPTAFADERARWAQFSEMAVDGMNYLRRQGFLTQFPE</sequence>
<comment type="caution">
    <text evidence="1">The sequence shown here is derived from an EMBL/GenBank/DDBJ whole genome shotgun (WGS) entry which is preliminary data.</text>
</comment>
<organism evidence="1 2">
    <name type="scientific">Mycobacterium kansasii</name>
    <dbReference type="NCBI Taxonomy" id="1768"/>
    <lineage>
        <taxon>Bacteria</taxon>
        <taxon>Bacillati</taxon>
        <taxon>Actinomycetota</taxon>
        <taxon>Actinomycetes</taxon>
        <taxon>Mycobacteriales</taxon>
        <taxon>Mycobacteriaceae</taxon>
        <taxon>Mycobacterium</taxon>
    </lineage>
</organism>
<name>A0A1V3WFM7_MYCKA</name>
<dbReference type="AlphaFoldDB" id="A0A1V3WFM7"/>
<proteinExistence type="predicted"/>
<evidence type="ECO:0000313" key="1">
    <source>
        <dbReference type="EMBL" id="OOK65750.1"/>
    </source>
</evidence>